<keyword evidence="11" id="KW-0675">Receptor</keyword>
<dbReference type="InterPro" id="IPR037066">
    <property type="entry name" value="Plug_dom_sf"/>
</dbReference>
<feature type="domain" description="TonB-dependent receptor plug" evidence="10">
    <location>
        <begin position="3"/>
        <end position="81"/>
    </location>
</feature>
<dbReference type="InterPro" id="IPR036942">
    <property type="entry name" value="Beta-barrel_TonB_sf"/>
</dbReference>
<dbReference type="Pfam" id="PF07715">
    <property type="entry name" value="Plug"/>
    <property type="match status" value="1"/>
</dbReference>
<keyword evidence="3 8" id="KW-0813">Transport</keyword>
<evidence type="ECO:0000313" key="12">
    <source>
        <dbReference type="Proteomes" id="UP000018853"/>
    </source>
</evidence>
<dbReference type="GO" id="GO:0009279">
    <property type="term" value="C:cell outer membrane"/>
    <property type="evidence" value="ECO:0007669"/>
    <property type="project" value="UniProtKB-SubCell"/>
</dbReference>
<dbReference type="GO" id="GO:0015344">
    <property type="term" value="F:siderophore uptake transmembrane transporter activity"/>
    <property type="evidence" value="ECO:0007669"/>
    <property type="project" value="TreeGrafter"/>
</dbReference>
<evidence type="ECO:0000259" key="10">
    <source>
        <dbReference type="Pfam" id="PF07715"/>
    </source>
</evidence>
<evidence type="ECO:0000256" key="7">
    <source>
        <dbReference type="ARBA" id="ARBA00023237"/>
    </source>
</evidence>
<keyword evidence="6 8" id="KW-0472">Membrane</keyword>
<gene>
    <name evidence="11" type="ORF">Q609_ECAC02418G0001</name>
</gene>
<feature type="region of interest" description="Disordered" evidence="9">
    <location>
        <begin position="180"/>
        <end position="200"/>
    </location>
</feature>
<evidence type="ECO:0000256" key="9">
    <source>
        <dbReference type="SAM" id="MobiDB-lite"/>
    </source>
</evidence>
<dbReference type="PATRIC" id="fig|1403943.3.peg.4674"/>
<name>W1WC26_ECOLX</name>
<evidence type="ECO:0000256" key="6">
    <source>
        <dbReference type="ARBA" id="ARBA00023136"/>
    </source>
</evidence>
<comment type="subcellular location">
    <subcellularLocation>
        <location evidence="1 8">Cell outer membrane</location>
        <topology evidence="1 8">Multi-pass membrane protein</topology>
    </subcellularLocation>
</comment>
<dbReference type="GO" id="GO:0044718">
    <property type="term" value="P:siderophore transmembrane transport"/>
    <property type="evidence" value="ECO:0007669"/>
    <property type="project" value="TreeGrafter"/>
</dbReference>
<feature type="non-terminal residue" evidence="11">
    <location>
        <position position="1"/>
    </location>
</feature>
<accession>W1WC26</accession>
<evidence type="ECO:0000256" key="4">
    <source>
        <dbReference type="ARBA" id="ARBA00022452"/>
    </source>
</evidence>
<evidence type="ECO:0000256" key="3">
    <source>
        <dbReference type="ARBA" id="ARBA00022448"/>
    </source>
</evidence>
<dbReference type="AlphaFoldDB" id="W1WC26"/>
<dbReference type="Proteomes" id="UP000018853">
    <property type="component" value="Unassembled WGS sequence"/>
</dbReference>
<keyword evidence="4 8" id="KW-1134">Transmembrane beta strand</keyword>
<evidence type="ECO:0000256" key="5">
    <source>
        <dbReference type="ARBA" id="ARBA00022692"/>
    </source>
</evidence>
<evidence type="ECO:0000256" key="1">
    <source>
        <dbReference type="ARBA" id="ARBA00004571"/>
    </source>
</evidence>
<dbReference type="PROSITE" id="PS52016">
    <property type="entry name" value="TONB_DEPENDENT_REC_3"/>
    <property type="match status" value="1"/>
</dbReference>
<feature type="compositionally biased region" description="Polar residues" evidence="9">
    <location>
        <begin position="180"/>
        <end position="194"/>
    </location>
</feature>
<dbReference type="PANTHER" id="PTHR30069:SF41">
    <property type="entry name" value="HEME_HEMOPEXIN UTILIZATION PROTEIN C"/>
    <property type="match status" value="1"/>
</dbReference>
<dbReference type="Gene3D" id="2.170.130.10">
    <property type="entry name" value="TonB-dependent receptor, plug domain"/>
    <property type="match status" value="1"/>
</dbReference>
<evidence type="ECO:0000256" key="8">
    <source>
        <dbReference type="PROSITE-ProRule" id="PRU01360"/>
    </source>
</evidence>
<evidence type="ECO:0000256" key="2">
    <source>
        <dbReference type="ARBA" id="ARBA00009810"/>
    </source>
</evidence>
<sequence length="281" mass="30112">AGMLKGVAGLSQTGAGRTNGQTFNLRGYDKSGVLVLVDGIRQLSDMAKSSGTYLDPALVKRIEVVRGPNSSLYGSGGLGGVVDFRTADAADFLPPGETNGLSLWGNIASGDHSTGSGLTWFGKTGKTDALLSVIMRKRGNIYQSDGERAPNKEKPAALFAKGSVGITDSNKAGASLRLYRNNTTEPGNPTQTHGDSGLRDRKTVQNDVQFWYQYAPVDNSLINVKSTLYLSDITIKTNGHNKTAEWRNNRTSGVNVVNRSHTLIFPGAHQLSYGAEYSRQQ</sequence>
<dbReference type="EMBL" id="AZLZ01002418">
    <property type="protein sequence ID" value="ETJ15703.1"/>
    <property type="molecule type" value="Genomic_DNA"/>
</dbReference>
<protein>
    <submittedName>
        <fullName evidence="11">Outermembrane receptor</fullName>
    </submittedName>
</protein>
<comment type="caution">
    <text evidence="11">The sequence shown here is derived from an EMBL/GenBank/DDBJ whole genome shotgun (WGS) entry which is preliminary data.</text>
</comment>
<dbReference type="InterPro" id="IPR039426">
    <property type="entry name" value="TonB-dep_rcpt-like"/>
</dbReference>
<keyword evidence="7 8" id="KW-0998">Cell outer membrane</keyword>
<dbReference type="InterPro" id="IPR012910">
    <property type="entry name" value="Plug_dom"/>
</dbReference>
<comment type="similarity">
    <text evidence="2 8">Belongs to the TonB-dependent receptor family.</text>
</comment>
<dbReference type="PANTHER" id="PTHR30069">
    <property type="entry name" value="TONB-DEPENDENT OUTER MEMBRANE RECEPTOR"/>
    <property type="match status" value="1"/>
</dbReference>
<keyword evidence="5 8" id="KW-0812">Transmembrane</keyword>
<organism evidence="11 12">
    <name type="scientific">Escherichia coli DORA_A_5_14_21</name>
    <dbReference type="NCBI Taxonomy" id="1403943"/>
    <lineage>
        <taxon>Bacteria</taxon>
        <taxon>Pseudomonadati</taxon>
        <taxon>Pseudomonadota</taxon>
        <taxon>Gammaproteobacteria</taxon>
        <taxon>Enterobacterales</taxon>
        <taxon>Enterobacteriaceae</taxon>
        <taxon>Escherichia</taxon>
    </lineage>
</organism>
<proteinExistence type="inferred from homology"/>
<reference evidence="11 12" key="1">
    <citation type="submission" date="2013-12" db="EMBL/GenBank/DDBJ databases">
        <title>A Varibaculum cambriense genome reconstructed from a premature infant gut community with otherwise low bacterial novelty that shifts toward anaerobic metabolism during the third week of life.</title>
        <authorList>
            <person name="Brown C.T."/>
            <person name="Sharon I."/>
            <person name="Thomas B.C."/>
            <person name="Castelle C.J."/>
            <person name="Morowitz M.J."/>
            <person name="Banfield J.F."/>
        </authorList>
    </citation>
    <scope>NUCLEOTIDE SEQUENCE [LARGE SCALE GENOMIC DNA]</scope>
    <source>
        <strain evidence="12">DORA_A_5_14_21</strain>
    </source>
</reference>
<evidence type="ECO:0000313" key="11">
    <source>
        <dbReference type="EMBL" id="ETJ15703.1"/>
    </source>
</evidence>
<dbReference type="Gene3D" id="2.40.170.20">
    <property type="entry name" value="TonB-dependent receptor, beta-barrel domain"/>
    <property type="match status" value="1"/>
</dbReference>
<dbReference type="SUPFAM" id="SSF56935">
    <property type="entry name" value="Porins"/>
    <property type="match status" value="1"/>
</dbReference>